<organism evidence="3 4">
    <name type="scientific">Nannocystis exedens</name>
    <dbReference type="NCBI Taxonomy" id="54"/>
    <lineage>
        <taxon>Bacteria</taxon>
        <taxon>Pseudomonadati</taxon>
        <taxon>Myxococcota</taxon>
        <taxon>Polyangia</taxon>
        <taxon>Nannocystales</taxon>
        <taxon>Nannocystaceae</taxon>
        <taxon>Nannocystis</taxon>
    </lineage>
</organism>
<dbReference type="RefSeq" id="WP_143140319.1">
    <property type="nucleotide sequence ID" value="NZ_FOMX01000004.1"/>
</dbReference>
<dbReference type="Proteomes" id="UP000199400">
    <property type="component" value="Unassembled WGS sequence"/>
</dbReference>
<dbReference type="OrthoDB" id="5479759at2"/>
<feature type="region of interest" description="Disordered" evidence="1">
    <location>
        <begin position="27"/>
        <end position="79"/>
    </location>
</feature>
<reference evidence="4" key="1">
    <citation type="submission" date="2016-10" db="EMBL/GenBank/DDBJ databases">
        <authorList>
            <person name="Varghese N."/>
            <person name="Submissions S."/>
        </authorList>
    </citation>
    <scope>NUCLEOTIDE SEQUENCE [LARGE SCALE GENOMIC DNA]</scope>
    <source>
        <strain evidence="4">ATCC 25963</strain>
    </source>
</reference>
<name>A0A1I1V8F0_9BACT</name>
<keyword evidence="4" id="KW-1185">Reference proteome</keyword>
<evidence type="ECO:0000256" key="1">
    <source>
        <dbReference type="SAM" id="MobiDB-lite"/>
    </source>
</evidence>
<dbReference type="AlphaFoldDB" id="A0A1I1V8F0"/>
<accession>A0A1I1V8F0</accession>
<keyword evidence="2" id="KW-0732">Signal</keyword>
<proteinExistence type="predicted"/>
<feature type="chain" id="PRO_5011635323" evidence="2">
    <location>
        <begin position="22"/>
        <end position="375"/>
    </location>
</feature>
<protein>
    <submittedName>
        <fullName evidence="3">Uncharacterized protein</fullName>
    </submittedName>
</protein>
<evidence type="ECO:0000313" key="4">
    <source>
        <dbReference type="Proteomes" id="UP000199400"/>
    </source>
</evidence>
<feature type="signal peptide" evidence="2">
    <location>
        <begin position="1"/>
        <end position="21"/>
    </location>
</feature>
<feature type="compositionally biased region" description="Low complexity" evidence="1">
    <location>
        <begin position="35"/>
        <end position="79"/>
    </location>
</feature>
<dbReference type="EMBL" id="FOMX01000004">
    <property type="protein sequence ID" value="SFD78258.1"/>
    <property type="molecule type" value="Genomic_DNA"/>
</dbReference>
<gene>
    <name evidence="3" type="ORF">SAMN02745121_01565</name>
</gene>
<sequence>MSRVNAFAVVLYLVGCNAASRAETTPFGSTSVGVTAGDPTSTTSAPSSPTTMTSAGDVSTSADASTSTTFEPAASGSSGSALPDFGDVAPIGCQGKVDVIFAISTQYTMEFAQTRLLAAFPEFAQALEEELEGFDLHVLVTDSSYTWSMDDCSLCQDPADCDPNGVPDLCGATIDECDYTLGAGETFGSEIGSSGRRCKLAGGRRYITSEEPDLPAAFDCIARVGWGSASPQPFDSVLAALDHPLIETGVELNGPGGCNEGFLRDDALLLVVVIQDTYDQDSLGGPYQWTKALYAVKGGDEDAVFALVITTDVDISPSLCSPGKPPVQSTNRLRLFAEDYIKHGNVESICAPSYGEFLKETAAELTALCDQFVPK</sequence>
<evidence type="ECO:0000256" key="2">
    <source>
        <dbReference type="SAM" id="SignalP"/>
    </source>
</evidence>
<evidence type="ECO:0000313" key="3">
    <source>
        <dbReference type="EMBL" id="SFD78258.1"/>
    </source>
</evidence>